<organism evidence="2 3">
    <name type="scientific">Vibrio marisflavi CECT 7928</name>
    <dbReference type="NCBI Taxonomy" id="634439"/>
    <lineage>
        <taxon>Bacteria</taxon>
        <taxon>Pseudomonadati</taxon>
        <taxon>Pseudomonadota</taxon>
        <taxon>Gammaproteobacteria</taxon>
        <taxon>Vibrionales</taxon>
        <taxon>Vibrionaceae</taxon>
        <taxon>Vibrio</taxon>
    </lineage>
</organism>
<keyword evidence="1" id="KW-0732">Signal</keyword>
<sequence>MKKLILVPLLSILYIAPSFAMTDTQLEQGLVEKLTVQLEDKPAAEYAAKFILNQLLTWKGKELSVNQADSILAYSFGNRVLPNGNQTPGPMNQELANTVVEIYKQTGKPVYAQWEIATAIGKRIPSDKLFYINPVVNSDGSVTYLSTIGVAEEAVKLSGGDLGKTIVVAFYEHSLRAIDTSKEFGIEAYAPKEIELPHHYDAQSGQAWTRDKNTFIMHEISNRSANERTKLIEGTLTE</sequence>
<proteinExistence type="predicted"/>
<keyword evidence="3" id="KW-1185">Reference proteome</keyword>
<gene>
    <name evidence="2" type="ORF">VMF7928_00506</name>
</gene>
<reference evidence="2" key="1">
    <citation type="submission" date="2021-11" db="EMBL/GenBank/DDBJ databases">
        <authorList>
            <person name="Rodrigo-Torres L."/>
            <person name="Arahal R. D."/>
            <person name="Lucena T."/>
        </authorList>
    </citation>
    <scope>NUCLEOTIDE SEQUENCE</scope>
    <source>
        <strain evidence="2">CECT 7928</strain>
    </source>
</reference>
<dbReference type="Proteomes" id="UP000838748">
    <property type="component" value="Unassembled WGS sequence"/>
</dbReference>
<dbReference type="RefSeq" id="WP_237359903.1">
    <property type="nucleotide sequence ID" value="NZ_CAKLDM010000001.1"/>
</dbReference>
<comment type="caution">
    <text evidence="2">The sequence shown here is derived from an EMBL/GenBank/DDBJ whole genome shotgun (WGS) entry which is preliminary data.</text>
</comment>
<dbReference type="EMBL" id="CAKLDM010000001">
    <property type="protein sequence ID" value="CAH0536553.1"/>
    <property type="molecule type" value="Genomic_DNA"/>
</dbReference>
<evidence type="ECO:0000313" key="2">
    <source>
        <dbReference type="EMBL" id="CAH0536553.1"/>
    </source>
</evidence>
<evidence type="ECO:0000313" key="3">
    <source>
        <dbReference type="Proteomes" id="UP000838748"/>
    </source>
</evidence>
<feature type="chain" id="PRO_5046490530" evidence="1">
    <location>
        <begin position="21"/>
        <end position="238"/>
    </location>
</feature>
<protein>
    <submittedName>
        <fullName evidence="2">Uncharacterized protein</fullName>
    </submittedName>
</protein>
<accession>A0ABM8ZZN3</accession>
<evidence type="ECO:0000256" key="1">
    <source>
        <dbReference type="SAM" id="SignalP"/>
    </source>
</evidence>
<feature type="signal peptide" evidence="1">
    <location>
        <begin position="1"/>
        <end position="20"/>
    </location>
</feature>
<name>A0ABM8ZZN3_9VIBR</name>